<dbReference type="AlphaFoldDB" id="A0AAW9FNK5"/>
<organism evidence="1">
    <name type="scientific">Agrobacterium rosae</name>
    <dbReference type="NCBI Taxonomy" id="1972867"/>
    <lineage>
        <taxon>Bacteria</taxon>
        <taxon>Pseudomonadati</taxon>
        <taxon>Pseudomonadota</taxon>
        <taxon>Alphaproteobacteria</taxon>
        <taxon>Hyphomicrobiales</taxon>
        <taxon>Rhizobiaceae</taxon>
        <taxon>Rhizobium/Agrobacterium group</taxon>
        <taxon>Agrobacterium</taxon>
    </lineage>
</organism>
<dbReference type="RefSeq" id="WP_320188613.1">
    <property type="nucleotide sequence ID" value="NZ_CP192770.1"/>
</dbReference>
<dbReference type="EMBL" id="JAVRAF010000014">
    <property type="protein sequence ID" value="MDX8305152.1"/>
    <property type="molecule type" value="Genomic_DNA"/>
</dbReference>
<sequence>MTASNMKRASLSEIAQMRTRGELYHNPKAPEGEKLDEAFWSNAKVEGPVKPRSVHLKLDPEVFEHFLTETGGKGHLTRMQAVLKAYANAQRKSHTT</sequence>
<comment type="caution">
    <text evidence="1">The sequence shown here is derived from an EMBL/GenBank/DDBJ whole genome shotgun (WGS) entry which is preliminary data.</text>
</comment>
<evidence type="ECO:0000313" key="2">
    <source>
        <dbReference type="EMBL" id="MDX8332361.1"/>
    </source>
</evidence>
<accession>A0AAW9FNK5</accession>
<gene>
    <name evidence="1" type="ORF">RMR22_23160</name>
    <name evidence="2" type="ORF">RMS29_24445</name>
</gene>
<keyword evidence="3" id="KW-1185">Reference proteome</keyword>
<dbReference type="Proteomes" id="UP001277561">
    <property type="component" value="Unassembled WGS sequence"/>
</dbReference>
<dbReference type="EMBL" id="JAVRAD010000017">
    <property type="protein sequence ID" value="MDX8332361.1"/>
    <property type="molecule type" value="Genomic_DNA"/>
</dbReference>
<evidence type="ECO:0008006" key="4">
    <source>
        <dbReference type="Google" id="ProtNLM"/>
    </source>
</evidence>
<evidence type="ECO:0000313" key="1">
    <source>
        <dbReference type="EMBL" id="MDX8305152.1"/>
    </source>
</evidence>
<name>A0AAW9FNK5_9HYPH</name>
<evidence type="ECO:0000313" key="3">
    <source>
        <dbReference type="Proteomes" id="UP001277561"/>
    </source>
</evidence>
<reference evidence="1 3" key="1">
    <citation type="journal article" date="2023" name="Phytobiomes J">
        <title>Deciphering the key players within the bacterial microbiota associated with aerial crown gall tumors on rhododendron: Insights into the gallobiome.</title>
        <authorList>
            <person name="Kuzmanovic N."/>
            <person name="Nesme J."/>
            <person name="Wolf J."/>
            <person name="Neumann-Schaal M."/>
            <person name="Petersen J."/>
            <person name="Fernandez-Gnecco G."/>
            <person name="Sproeer C."/>
            <person name="Bunk B."/>
            <person name="Overmann J."/>
            <person name="Sorensen S.J."/>
            <person name="Idczak E."/>
            <person name="Smalla K."/>
        </authorList>
    </citation>
    <scope>NUCLEOTIDE SEQUENCE</scope>
    <source>
        <strain evidence="1">Rho-11.1</strain>
        <strain evidence="3">rho-14.1</strain>
        <strain evidence="2">Rho-14.1</strain>
    </source>
</reference>
<protein>
    <recommendedName>
        <fullName evidence="4">BrnA antitoxin of type II toxin-antitoxin system</fullName>
    </recommendedName>
</protein>
<proteinExistence type="predicted"/>